<dbReference type="PANTHER" id="PTHR30221:SF20">
    <property type="entry name" value="SMALL-CONDUCTANCE MECHANOSENSITIVE CHANNEL"/>
    <property type="match status" value="1"/>
</dbReference>
<comment type="caution">
    <text evidence="11">The sequence shown here is derived from an EMBL/GenBank/DDBJ whole genome shotgun (WGS) entry which is preliminary data.</text>
</comment>
<dbReference type="GO" id="GO:0005886">
    <property type="term" value="C:plasma membrane"/>
    <property type="evidence" value="ECO:0007669"/>
    <property type="project" value="UniProtKB-SubCell"/>
</dbReference>
<feature type="domain" description="Mechanosensitive ion channel transmembrane helices 2/3" evidence="10">
    <location>
        <begin position="65"/>
        <end position="105"/>
    </location>
</feature>
<feature type="transmembrane region" description="Helical" evidence="7">
    <location>
        <begin position="65"/>
        <end position="84"/>
    </location>
</feature>
<evidence type="ECO:0000256" key="1">
    <source>
        <dbReference type="ARBA" id="ARBA00004651"/>
    </source>
</evidence>
<comment type="similarity">
    <text evidence="2">Belongs to the MscS (TC 1.A.23) family.</text>
</comment>
<dbReference type="Gene3D" id="3.30.70.100">
    <property type="match status" value="1"/>
</dbReference>
<dbReference type="EMBL" id="FNCA01000001">
    <property type="protein sequence ID" value="SDF25921.1"/>
    <property type="molecule type" value="Genomic_DNA"/>
</dbReference>
<reference evidence="11 12" key="1">
    <citation type="submission" date="2016-10" db="EMBL/GenBank/DDBJ databases">
        <authorList>
            <person name="Varghese N."/>
            <person name="Submissions S."/>
        </authorList>
    </citation>
    <scope>NUCLEOTIDE SEQUENCE [LARGE SCALE GENOMIC DNA]</scope>
    <source>
        <strain evidence="11 12">PL 12/M</strain>
    </source>
</reference>
<name>A0A7Z7FBF9_9EURY</name>
<keyword evidence="3" id="KW-1003">Cell membrane</keyword>
<dbReference type="RefSeq" id="WP_091707828.1">
    <property type="nucleotide sequence ID" value="NZ_FNCA01000001.1"/>
</dbReference>
<evidence type="ECO:0000256" key="6">
    <source>
        <dbReference type="ARBA" id="ARBA00023136"/>
    </source>
</evidence>
<feature type="domain" description="Mechanosensitive ion channel MscS C-terminal" evidence="9">
    <location>
        <begin position="180"/>
        <end position="261"/>
    </location>
</feature>
<evidence type="ECO:0000256" key="4">
    <source>
        <dbReference type="ARBA" id="ARBA00022692"/>
    </source>
</evidence>
<keyword evidence="5 7" id="KW-1133">Transmembrane helix</keyword>
<feature type="transmembrane region" description="Helical" evidence="7">
    <location>
        <begin position="20"/>
        <end position="45"/>
    </location>
</feature>
<keyword evidence="4 7" id="KW-0812">Transmembrane</keyword>
<dbReference type="Pfam" id="PF21088">
    <property type="entry name" value="MS_channel_1st"/>
    <property type="match status" value="1"/>
</dbReference>
<dbReference type="InterPro" id="IPR011066">
    <property type="entry name" value="MscS_channel_C_sf"/>
</dbReference>
<dbReference type="PROSITE" id="PS00189">
    <property type="entry name" value="LIPOYL"/>
    <property type="match status" value="1"/>
</dbReference>
<dbReference type="Pfam" id="PF00924">
    <property type="entry name" value="MS_channel_2nd"/>
    <property type="match status" value="1"/>
</dbReference>
<dbReference type="InterPro" id="IPR045275">
    <property type="entry name" value="MscS_archaea/bacteria_type"/>
</dbReference>
<accession>A0A7Z7FBF9</accession>
<dbReference type="Proteomes" id="UP000199259">
    <property type="component" value="Unassembled WGS sequence"/>
</dbReference>
<comment type="subcellular location">
    <subcellularLocation>
        <location evidence="1">Cell membrane</location>
        <topology evidence="1">Multi-pass membrane protein</topology>
    </subcellularLocation>
</comment>
<feature type="transmembrane region" description="Helical" evidence="7">
    <location>
        <begin position="90"/>
        <end position="119"/>
    </location>
</feature>
<gene>
    <name evidence="11" type="ORF">SAMN04488589_0146</name>
</gene>
<evidence type="ECO:0000256" key="7">
    <source>
        <dbReference type="SAM" id="Phobius"/>
    </source>
</evidence>
<evidence type="ECO:0000259" key="10">
    <source>
        <dbReference type="Pfam" id="PF21088"/>
    </source>
</evidence>
<dbReference type="GO" id="GO:0008381">
    <property type="term" value="F:mechanosensitive monoatomic ion channel activity"/>
    <property type="evidence" value="ECO:0007669"/>
    <property type="project" value="InterPro"/>
</dbReference>
<protein>
    <submittedName>
        <fullName evidence="11">Small-conductance mechanosensitive channel</fullName>
    </submittedName>
</protein>
<evidence type="ECO:0000256" key="2">
    <source>
        <dbReference type="ARBA" id="ARBA00008017"/>
    </source>
</evidence>
<dbReference type="InterPro" id="IPR006685">
    <property type="entry name" value="MscS_channel_2nd"/>
</dbReference>
<dbReference type="SUPFAM" id="SSF82861">
    <property type="entry name" value="Mechanosensitive channel protein MscS (YggB), transmembrane region"/>
    <property type="match status" value="1"/>
</dbReference>
<evidence type="ECO:0000259" key="8">
    <source>
        <dbReference type="Pfam" id="PF00924"/>
    </source>
</evidence>
<dbReference type="Gene3D" id="1.10.287.1260">
    <property type="match status" value="1"/>
</dbReference>
<dbReference type="InterPro" id="IPR049142">
    <property type="entry name" value="MS_channel_1st"/>
</dbReference>
<dbReference type="InterPro" id="IPR003016">
    <property type="entry name" value="2-oxoA_DH_lipoyl-BS"/>
</dbReference>
<evidence type="ECO:0000256" key="3">
    <source>
        <dbReference type="ARBA" id="ARBA00022475"/>
    </source>
</evidence>
<dbReference type="Gene3D" id="2.30.30.60">
    <property type="match status" value="1"/>
</dbReference>
<keyword evidence="6 7" id="KW-0472">Membrane</keyword>
<dbReference type="Pfam" id="PF21082">
    <property type="entry name" value="MS_channel_3rd"/>
    <property type="match status" value="1"/>
</dbReference>
<dbReference type="PANTHER" id="PTHR30221">
    <property type="entry name" value="SMALL-CONDUCTANCE MECHANOSENSITIVE CHANNEL"/>
    <property type="match status" value="1"/>
</dbReference>
<evidence type="ECO:0000256" key="5">
    <source>
        <dbReference type="ARBA" id="ARBA00022989"/>
    </source>
</evidence>
<dbReference type="AlphaFoldDB" id="A0A7Z7FBF9"/>
<organism evidence="11 12">
    <name type="scientific">Methanolobus vulcani</name>
    <dbReference type="NCBI Taxonomy" id="38026"/>
    <lineage>
        <taxon>Archaea</taxon>
        <taxon>Methanobacteriati</taxon>
        <taxon>Methanobacteriota</taxon>
        <taxon>Stenosarchaea group</taxon>
        <taxon>Methanomicrobia</taxon>
        <taxon>Methanosarcinales</taxon>
        <taxon>Methanosarcinaceae</taxon>
        <taxon>Methanolobus</taxon>
    </lineage>
</organism>
<proteinExistence type="inferred from homology"/>
<dbReference type="InterPro" id="IPR010920">
    <property type="entry name" value="LSM_dom_sf"/>
</dbReference>
<dbReference type="InterPro" id="IPR023408">
    <property type="entry name" value="MscS_beta-dom_sf"/>
</dbReference>
<feature type="domain" description="Mechanosensitive ion channel MscS" evidence="8">
    <location>
        <begin position="107"/>
        <end position="172"/>
    </location>
</feature>
<dbReference type="InterPro" id="IPR049278">
    <property type="entry name" value="MS_channel_C"/>
</dbReference>
<dbReference type="InterPro" id="IPR011014">
    <property type="entry name" value="MscS_channel_TM-2"/>
</dbReference>
<keyword evidence="12" id="KW-1185">Reference proteome</keyword>
<evidence type="ECO:0000313" key="12">
    <source>
        <dbReference type="Proteomes" id="UP000199259"/>
    </source>
</evidence>
<evidence type="ECO:0000259" key="9">
    <source>
        <dbReference type="Pfam" id="PF21082"/>
    </source>
</evidence>
<evidence type="ECO:0000313" key="11">
    <source>
        <dbReference type="EMBL" id="SDF25921.1"/>
    </source>
</evidence>
<dbReference type="SUPFAM" id="SSF50182">
    <property type="entry name" value="Sm-like ribonucleoproteins"/>
    <property type="match status" value="1"/>
</dbReference>
<dbReference type="SUPFAM" id="SSF82689">
    <property type="entry name" value="Mechanosensitive channel protein MscS (YggB), C-terminal domain"/>
    <property type="match status" value="1"/>
</dbReference>
<sequence length="290" mass="32562">MSNNSTTSTVSSYIPALSDPLFQITTVIAVLFFTILIAKGITIYLQRSLKDKMDKEHLNILIKSIYYGSIVIAVVGVIFPYLQINTSGLLVAGGVVGIVLGFASQSIMGNLISGIFLMVERPIKIGDQVNIDNKLGYVEDIKIISTIIRTYDGLFIRLPNETVFTTSITNYVANLTRRFEYVVGIRYNDDADEAIKIIKDIIDWEPFALVNPGPSIFVDTLGDNAVNIIVRIWAPATQWYDMKTRLLWIIKKTLEENGIEIAFPQRTIWFASELNTRKMSDISETGYDEQ</sequence>
<dbReference type="OrthoDB" id="31543at2157"/>